<keyword evidence="2" id="KW-0812">Transmembrane</keyword>
<dbReference type="PANTHER" id="PTHR31170">
    <property type="entry name" value="BNAC04G53230D PROTEIN"/>
    <property type="match status" value="1"/>
</dbReference>
<accession>A0A6V7PL35</accession>
<dbReference type="Pfam" id="PF03140">
    <property type="entry name" value="DUF247"/>
    <property type="match status" value="1"/>
</dbReference>
<keyword evidence="2" id="KW-0472">Membrane</keyword>
<dbReference type="InterPro" id="IPR004158">
    <property type="entry name" value="DUF247_pln"/>
</dbReference>
<proteinExistence type="predicted"/>
<sequence>MSGGRWSVPDDIEVGKGGISKRNIEWFEKKLTEADNLFKKGEALLEKIYGDASNGHTIFKCERKGDGREPPEPRAVAIGPYHRNCKNQLKFDDDYKLEITRFMAKYCSLDTKKYLNEMEENEEAVRSCYDKDLSEWSSAEFQMMLLLDSSFILFVIDGFRMRSLEPDYHYVEYMALHLDVREHSEPIKLDLLTVDNQIPFFTIRILLGCFSQDGAIWEEPIEELALCCFDDLWPIKNEEQVLEQDLGKKRNEEQVSEKERKEEQATNTRVPLFLEEQETPLFLEVEEMNRGAPGQFHHLLHLFHWSRIPKEGYQMDHEDRGSRDALQLYIPSATELKKSATKFKKKHSGSSLNIAFNRGLTSVSGVISIPVLQLYDYSKPIFRNLIAFEATPTNSVLCFTAYAACMSCVLQREDDVKLLRERGIVASTNYKDADIVKFFEELNKEIEGVEMPETLRKLYTDVMDHHNSRISKWWGDFMLQFCPNFWVGLSLVAAILIFILSFLQAFSGMLSYYRPKTINDFTQKLAAVVIPQYRQI</sequence>
<name>A0A6V7PL35_ANACO</name>
<feature type="compositionally biased region" description="Basic and acidic residues" evidence="1">
    <location>
        <begin position="245"/>
        <end position="264"/>
    </location>
</feature>
<keyword evidence="2" id="KW-1133">Transmembrane helix</keyword>
<evidence type="ECO:0000313" key="3">
    <source>
        <dbReference type="EMBL" id="CAD1831544.1"/>
    </source>
</evidence>
<evidence type="ECO:0000256" key="2">
    <source>
        <dbReference type="SAM" id="Phobius"/>
    </source>
</evidence>
<evidence type="ECO:0000256" key="1">
    <source>
        <dbReference type="SAM" id="MobiDB-lite"/>
    </source>
</evidence>
<dbReference type="AlphaFoldDB" id="A0A6V7PL35"/>
<protein>
    <submittedName>
        <fullName evidence="3">Uncharacterized protein</fullName>
    </submittedName>
</protein>
<reference evidence="3" key="1">
    <citation type="submission" date="2020-07" db="EMBL/GenBank/DDBJ databases">
        <authorList>
            <person name="Lin J."/>
        </authorList>
    </citation>
    <scope>NUCLEOTIDE SEQUENCE</scope>
</reference>
<dbReference type="EMBL" id="LR862149">
    <property type="protein sequence ID" value="CAD1831544.1"/>
    <property type="molecule type" value="Genomic_DNA"/>
</dbReference>
<feature type="transmembrane region" description="Helical" evidence="2">
    <location>
        <begin position="485"/>
        <end position="506"/>
    </location>
</feature>
<organism evidence="3">
    <name type="scientific">Ananas comosus var. bracteatus</name>
    <name type="common">red pineapple</name>
    <dbReference type="NCBI Taxonomy" id="296719"/>
    <lineage>
        <taxon>Eukaryota</taxon>
        <taxon>Viridiplantae</taxon>
        <taxon>Streptophyta</taxon>
        <taxon>Embryophyta</taxon>
        <taxon>Tracheophyta</taxon>
        <taxon>Spermatophyta</taxon>
        <taxon>Magnoliopsida</taxon>
        <taxon>Liliopsida</taxon>
        <taxon>Poales</taxon>
        <taxon>Bromeliaceae</taxon>
        <taxon>Bromelioideae</taxon>
        <taxon>Ananas</taxon>
    </lineage>
</organism>
<dbReference type="PANTHER" id="PTHR31170:SF25">
    <property type="entry name" value="BNAA09G04570D PROTEIN"/>
    <property type="match status" value="1"/>
</dbReference>
<gene>
    <name evidence="3" type="ORF">CB5_LOCUS14755</name>
</gene>
<feature type="region of interest" description="Disordered" evidence="1">
    <location>
        <begin position="245"/>
        <end position="267"/>
    </location>
</feature>